<organism evidence="2 3">
    <name type="scientific">Durusdinium trenchii</name>
    <dbReference type="NCBI Taxonomy" id="1381693"/>
    <lineage>
        <taxon>Eukaryota</taxon>
        <taxon>Sar</taxon>
        <taxon>Alveolata</taxon>
        <taxon>Dinophyceae</taxon>
        <taxon>Suessiales</taxon>
        <taxon>Symbiodiniaceae</taxon>
        <taxon>Durusdinium</taxon>
    </lineage>
</organism>
<dbReference type="EMBL" id="CAXAMN010026428">
    <property type="protein sequence ID" value="CAK9102868.1"/>
    <property type="molecule type" value="Genomic_DNA"/>
</dbReference>
<gene>
    <name evidence="2" type="ORF">CCMP2556_LOCUS48385</name>
</gene>
<dbReference type="Proteomes" id="UP001642484">
    <property type="component" value="Unassembled WGS sequence"/>
</dbReference>
<evidence type="ECO:0000313" key="3">
    <source>
        <dbReference type="Proteomes" id="UP001642484"/>
    </source>
</evidence>
<dbReference type="InterPro" id="IPR001478">
    <property type="entry name" value="PDZ"/>
</dbReference>
<dbReference type="SUPFAM" id="SSF50156">
    <property type="entry name" value="PDZ domain-like"/>
    <property type="match status" value="1"/>
</dbReference>
<dbReference type="Gene3D" id="2.40.10.10">
    <property type="entry name" value="Trypsin-like serine proteases"/>
    <property type="match status" value="1"/>
</dbReference>
<dbReference type="InterPro" id="IPR043504">
    <property type="entry name" value="Peptidase_S1_PA_chymotrypsin"/>
</dbReference>
<dbReference type="InterPro" id="IPR041489">
    <property type="entry name" value="PDZ_6"/>
</dbReference>
<dbReference type="SUPFAM" id="SSF50494">
    <property type="entry name" value="Trypsin-like serine proteases"/>
    <property type="match status" value="1"/>
</dbReference>
<dbReference type="InterPro" id="IPR009003">
    <property type="entry name" value="Peptidase_S1_PA"/>
</dbReference>
<comment type="caution">
    <text evidence="2">The sequence shown here is derived from an EMBL/GenBank/DDBJ whole genome shotgun (WGS) entry which is preliminary data.</text>
</comment>
<dbReference type="SMART" id="SM00228">
    <property type="entry name" value="PDZ"/>
    <property type="match status" value="1"/>
</dbReference>
<sequence length="195" mass="20825">MTQHGQEAVGLSGLVSQPRQRFRGVPLEPTVHFVQLALPTLPGMSGSPVLNMNGEVCAMVAKKFEEHGLAIPAERVRCVVECLEAGYPWRLPVLGMEVKVGGTLTSPAVVVKSLQASSAAAVAGIQVGDEILAINGTPVGSLLEMREVLLQLGDTRQKSRLRLRVRRSGCSLDFHLDAPRAPSGPQDVFAIQLSE</sequence>
<reference evidence="2 3" key="1">
    <citation type="submission" date="2024-02" db="EMBL/GenBank/DDBJ databases">
        <authorList>
            <person name="Chen Y."/>
            <person name="Shah S."/>
            <person name="Dougan E. K."/>
            <person name="Thang M."/>
            <person name="Chan C."/>
        </authorList>
    </citation>
    <scope>NUCLEOTIDE SEQUENCE [LARGE SCALE GENOMIC DNA]</scope>
</reference>
<protein>
    <recommendedName>
        <fullName evidence="1">PDZ domain-containing protein</fullName>
    </recommendedName>
</protein>
<dbReference type="PROSITE" id="PS50106">
    <property type="entry name" value="PDZ"/>
    <property type="match status" value="1"/>
</dbReference>
<dbReference type="Pfam" id="PF17820">
    <property type="entry name" value="PDZ_6"/>
    <property type="match status" value="1"/>
</dbReference>
<keyword evidence="3" id="KW-1185">Reference proteome</keyword>
<dbReference type="InterPro" id="IPR036034">
    <property type="entry name" value="PDZ_sf"/>
</dbReference>
<name>A0ABP0RR60_9DINO</name>
<feature type="domain" description="PDZ" evidence="1">
    <location>
        <begin position="94"/>
        <end position="167"/>
    </location>
</feature>
<evidence type="ECO:0000259" key="1">
    <source>
        <dbReference type="PROSITE" id="PS50106"/>
    </source>
</evidence>
<proteinExistence type="predicted"/>
<evidence type="ECO:0000313" key="2">
    <source>
        <dbReference type="EMBL" id="CAK9102868.1"/>
    </source>
</evidence>
<dbReference type="Gene3D" id="2.30.42.10">
    <property type="match status" value="1"/>
</dbReference>
<accession>A0ABP0RR60</accession>